<dbReference type="SUPFAM" id="SSF81301">
    <property type="entry name" value="Nucleotidyltransferase"/>
    <property type="match status" value="1"/>
</dbReference>
<dbReference type="CDD" id="cd05403">
    <property type="entry name" value="NT_KNTase_like"/>
    <property type="match status" value="1"/>
</dbReference>
<dbReference type="NCBIfam" id="NF047752">
    <property type="entry name" value="MntA_antitoxin"/>
    <property type="match status" value="1"/>
</dbReference>
<dbReference type="Gene3D" id="3.30.460.10">
    <property type="entry name" value="Beta Polymerase, domain 2"/>
    <property type="match status" value="1"/>
</dbReference>
<dbReference type="Proteomes" id="UP000178700">
    <property type="component" value="Unassembled WGS sequence"/>
</dbReference>
<evidence type="ECO:0000313" key="3">
    <source>
        <dbReference type="Proteomes" id="UP000178700"/>
    </source>
</evidence>
<evidence type="ECO:0000313" key="2">
    <source>
        <dbReference type="EMBL" id="OGI64063.1"/>
    </source>
</evidence>
<dbReference type="PANTHER" id="PTHR43852:SF2">
    <property type="entry name" value="PROTEIN ADENYLYLTRANSFERASE MNTA"/>
    <property type="match status" value="1"/>
</dbReference>
<accession>A0A1F6V318</accession>
<sequence>MIDSLVKKKIEKIAKAHGLNLVVLFGSTARGTERRASDIDIAVLSSKMPNISLITEEIGDCFGRNDVEVADLSGATPFLMRAVAEDGVVLYESRKDFFTEWKIYARNVWFDTAWLRARQKQSLKSWAANYETKNA</sequence>
<comment type="caution">
    <text evidence="2">The sequence shown here is derived from an EMBL/GenBank/DDBJ whole genome shotgun (WGS) entry which is preliminary data.</text>
</comment>
<dbReference type="InterPro" id="IPR052930">
    <property type="entry name" value="TA_antitoxin_MntA"/>
</dbReference>
<dbReference type="AlphaFoldDB" id="A0A1F6V318"/>
<protein>
    <recommendedName>
        <fullName evidence="1">Polymerase beta nucleotidyltransferase domain-containing protein</fullName>
    </recommendedName>
</protein>
<gene>
    <name evidence="2" type="ORF">A2642_04000</name>
</gene>
<evidence type="ECO:0000259" key="1">
    <source>
        <dbReference type="Pfam" id="PF18765"/>
    </source>
</evidence>
<organism evidence="2 3">
    <name type="scientific">Candidatus Nomurabacteria bacterium RIFCSPHIGHO2_01_FULL_39_10</name>
    <dbReference type="NCBI Taxonomy" id="1801733"/>
    <lineage>
        <taxon>Bacteria</taxon>
        <taxon>Candidatus Nomuraibacteriota</taxon>
    </lineage>
</organism>
<name>A0A1F6V318_9BACT</name>
<dbReference type="EMBL" id="MFTJ01000059">
    <property type="protein sequence ID" value="OGI64063.1"/>
    <property type="molecule type" value="Genomic_DNA"/>
</dbReference>
<dbReference type="InterPro" id="IPR041633">
    <property type="entry name" value="Polbeta"/>
</dbReference>
<reference evidence="2 3" key="1">
    <citation type="journal article" date="2016" name="Nat. Commun.">
        <title>Thousands of microbial genomes shed light on interconnected biogeochemical processes in an aquifer system.</title>
        <authorList>
            <person name="Anantharaman K."/>
            <person name="Brown C.T."/>
            <person name="Hug L.A."/>
            <person name="Sharon I."/>
            <person name="Castelle C.J."/>
            <person name="Probst A.J."/>
            <person name="Thomas B.C."/>
            <person name="Singh A."/>
            <person name="Wilkins M.J."/>
            <person name="Karaoz U."/>
            <person name="Brodie E.L."/>
            <person name="Williams K.H."/>
            <person name="Hubbard S.S."/>
            <person name="Banfield J.F."/>
        </authorList>
    </citation>
    <scope>NUCLEOTIDE SEQUENCE [LARGE SCALE GENOMIC DNA]</scope>
</reference>
<dbReference type="Pfam" id="PF18765">
    <property type="entry name" value="Polbeta"/>
    <property type="match status" value="1"/>
</dbReference>
<dbReference type="PANTHER" id="PTHR43852">
    <property type="entry name" value="NUCLEOTIDYLTRANSFERASE"/>
    <property type="match status" value="1"/>
</dbReference>
<dbReference type="InterPro" id="IPR043519">
    <property type="entry name" value="NT_sf"/>
</dbReference>
<proteinExistence type="predicted"/>
<feature type="domain" description="Polymerase beta nucleotidyltransferase" evidence="1">
    <location>
        <begin position="8"/>
        <end position="95"/>
    </location>
</feature>